<name>A0A5K1JHG3_9ACTN</name>
<reference evidence="2 3" key="1">
    <citation type="submission" date="2019-10" db="EMBL/GenBank/DDBJ databases">
        <authorList>
            <person name="Wolf R A."/>
        </authorList>
    </citation>
    <scope>NUCLEOTIDE SEQUENCE [LARGE SCALE GENOMIC DNA]</scope>
    <source>
        <strain evidence="2">Collinsella_aerofaciens_DSM_13712</strain>
    </source>
</reference>
<protein>
    <submittedName>
        <fullName evidence="2">Bifunctional nuclease</fullName>
    </submittedName>
</protein>
<dbReference type="Pfam" id="PF02577">
    <property type="entry name" value="BFN_dom"/>
    <property type="match status" value="1"/>
</dbReference>
<evidence type="ECO:0000259" key="1">
    <source>
        <dbReference type="PROSITE" id="PS51658"/>
    </source>
</evidence>
<accession>A0A5K1JHG3</accession>
<proteinExistence type="predicted"/>
<dbReference type="SUPFAM" id="SSF103256">
    <property type="entry name" value="Hypothetical protein TM0160"/>
    <property type="match status" value="1"/>
</dbReference>
<evidence type="ECO:0000313" key="2">
    <source>
        <dbReference type="EMBL" id="VWM04856.1"/>
    </source>
</evidence>
<dbReference type="InterPro" id="IPR036104">
    <property type="entry name" value="BFN_sf"/>
</dbReference>
<dbReference type="InterPro" id="IPR003729">
    <property type="entry name" value="Bi_nuclease_dom"/>
</dbReference>
<organism evidence="2 3">
    <name type="scientific">Collinsella aerofaciens</name>
    <dbReference type="NCBI Taxonomy" id="74426"/>
    <lineage>
        <taxon>Bacteria</taxon>
        <taxon>Bacillati</taxon>
        <taxon>Actinomycetota</taxon>
        <taxon>Coriobacteriia</taxon>
        <taxon>Coriobacteriales</taxon>
        <taxon>Coriobacteriaceae</taxon>
        <taxon>Collinsella</taxon>
    </lineage>
</organism>
<dbReference type="AlphaFoldDB" id="A0A5K1JHG3"/>
<dbReference type="GO" id="GO:0004518">
    <property type="term" value="F:nuclease activity"/>
    <property type="evidence" value="ECO:0007669"/>
    <property type="project" value="InterPro"/>
</dbReference>
<feature type="domain" description="BFN" evidence="1">
    <location>
        <begin position="1"/>
        <end position="139"/>
    </location>
</feature>
<dbReference type="PANTHER" id="PTHR15160:SF1">
    <property type="entry name" value="VON HIPPEL-LINDAU DISEASE TUMOR SUPPRESSOR"/>
    <property type="match status" value="1"/>
</dbReference>
<gene>
    <name evidence="2" type="ORF">CKJAJONC_00938</name>
</gene>
<dbReference type="PANTHER" id="PTHR15160">
    <property type="entry name" value="VON HIPPEL-LINDAU PROTEIN"/>
    <property type="match status" value="1"/>
</dbReference>
<dbReference type="Proteomes" id="UP000368032">
    <property type="component" value="Unassembled WGS sequence"/>
</dbReference>
<dbReference type="EMBL" id="CABWIF010000058">
    <property type="protein sequence ID" value="VWM04856.1"/>
    <property type="molecule type" value="Genomic_DNA"/>
</dbReference>
<dbReference type="PROSITE" id="PS51658">
    <property type="entry name" value="BFN"/>
    <property type="match status" value="1"/>
</dbReference>
<dbReference type="RefSeq" id="WP_138374279.1">
    <property type="nucleotide sequence ID" value="NZ_CABWIF010000058.1"/>
</dbReference>
<evidence type="ECO:0000313" key="3">
    <source>
        <dbReference type="Proteomes" id="UP000368032"/>
    </source>
</evidence>
<sequence>MVRVDIETIVMAAGPVPSLIVLRERCSKSDSPAPLRSLSIQTGSFEAAAISRGIDSGRAERPITHDLLLDTVGALGAKLERIEIVRAEPPVFYATVVVLADGNEHKIDARPSDAIALAVRSNAPMFVEDDIMNRLGTVSAHAEEVDDEREFEKFDEFVHTLSPDDF</sequence>
<dbReference type="Gene3D" id="3.10.690.10">
    <property type="entry name" value="Bifunctional nuclease domain"/>
    <property type="match status" value="1"/>
</dbReference>